<keyword evidence="2" id="KW-1185">Reference proteome</keyword>
<organism evidence="1 2">
    <name type="scientific">Mycena venus</name>
    <dbReference type="NCBI Taxonomy" id="2733690"/>
    <lineage>
        <taxon>Eukaryota</taxon>
        <taxon>Fungi</taxon>
        <taxon>Dikarya</taxon>
        <taxon>Basidiomycota</taxon>
        <taxon>Agaricomycotina</taxon>
        <taxon>Agaricomycetes</taxon>
        <taxon>Agaricomycetidae</taxon>
        <taxon>Agaricales</taxon>
        <taxon>Marasmiineae</taxon>
        <taxon>Mycenaceae</taxon>
        <taxon>Mycena</taxon>
    </lineage>
</organism>
<dbReference type="OrthoDB" id="3027021at2759"/>
<reference evidence="1" key="1">
    <citation type="submission" date="2020-05" db="EMBL/GenBank/DDBJ databases">
        <title>Mycena genomes resolve the evolution of fungal bioluminescence.</title>
        <authorList>
            <person name="Tsai I.J."/>
        </authorList>
    </citation>
    <scope>NUCLEOTIDE SEQUENCE</scope>
    <source>
        <strain evidence="1">CCC161011</strain>
    </source>
</reference>
<name>A0A8H6YZ09_9AGAR</name>
<evidence type="ECO:0000313" key="2">
    <source>
        <dbReference type="Proteomes" id="UP000620124"/>
    </source>
</evidence>
<gene>
    <name evidence="1" type="ORF">MVEN_00238500</name>
</gene>
<sequence>MPWSPISDGIPDEVLRQFALGLNEVLSTLCATGVLEKYAFAGDMAHRFLATATQGRNGAYHYHTPLPPTLQDIPHPTNPRGSIKALTLACKLELKDPTERGCGAFENGLENIASSSRDPEDGDDSHWYHARRASMYGHIFPGASIYTFRRPLGPKHVFHVLWDTDFYPPWAVTQLPYPANAYIRWATIVPLIVDPFLEKPATASPDTAFFRGVLAQSKDKGKSRAKN</sequence>
<evidence type="ECO:0000313" key="1">
    <source>
        <dbReference type="EMBL" id="KAF7369113.1"/>
    </source>
</evidence>
<dbReference type="EMBL" id="JACAZI010000002">
    <property type="protein sequence ID" value="KAF7369113.1"/>
    <property type="molecule type" value="Genomic_DNA"/>
</dbReference>
<proteinExistence type="predicted"/>
<accession>A0A8H6YZ09</accession>
<dbReference type="Proteomes" id="UP000620124">
    <property type="component" value="Unassembled WGS sequence"/>
</dbReference>
<dbReference type="AlphaFoldDB" id="A0A8H6YZ09"/>
<comment type="caution">
    <text evidence="1">The sequence shown here is derived from an EMBL/GenBank/DDBJ whole genome shotgun (WGS) entry which is preliminary data.</text>
</comment>
<protein>
    <submittedName>
        <fullName evidence="1">Uncharacterized protein</fullName>
    </submittedName>
</protein>